<reference evidence="5 6" key="1">
    <citation type="submission" date="2024-10" db="EMBL/GenBank/DDBJ databases">
        <authorList>
            <person name="Riesco R."/>
        </authorList>
    </citation>
    <scope>NUCLEOTIDE SEQUENCE [LARGE SCALE GENOMIC DNA]</scope>
    <source>
        <strain evidence="4 6">NCIMB 15448</strain>
        <strain evidence="2 5">NCIMB 15449</strain>
        <strain evidence="3 7">NCIMB 15450</strain>
    </source>
</reference>
<feature type="region of interest" description="Disordered" evidence="1">
    <location>
        <begin position="1"/>
        <end position="21"/>
    </location>
</feature>
<keyword evidence="7" id="KW-1185">Reference proteome</keyword>
<dbReference type="Proteomes" id="UP001609176">
    <property type="component" value="Unassembled WGS sequence"/>
</dbReference>
<dbReference type="EMBL" id="JBIMSP010000005">
    <property type="protein sequence ID" value="MFH5241239.1"/>
    <property type="molecule type" value="Genomic_DNA"/>
</dbReference>
<dbReference type="Proteomes" id="UP001609219">
    <property type="component" value="Unassembled WGS sequence"/>
</dbReference>
<proteinExistence type="predicted"/>
<evidence type="ECO:0000256" key="1">
    <source>
        <dbReference type="SAM" id="MobiDB-lite"/>
    </source>
</evidence>
<evidence type="ECO:0000313" key="3">
    <source>
        <dbReference type="EMBL" id="MFH5228334.1"/>
    </source>
</evidence>
<organism evidence="2 5">
    <name type="scientific">Antrihabitans spumae</name>
    <dbReference type="NCBI Taxonomy" id="3373370"/>
    <lineage>
        <taxon>Bacteria</taxon>
        <taxon>Bacillati</taxon>
        <taxon>Actinomycetota</taxon>
        <taxon>Actinomycetes</taxon>
        <taxon>Mycobacteriales</taxon>
        <taxon>Nocardiaceae</taxon>
        <taxon>Antrihabitans</taxon>
    </lineage>
</organism>
<sequence length="55" mass="5945">MTVDFLSPLVERSSTSSTPVGELGISAEANWSNEGESLVVPIWHRIFTNAIGVQN</sequence>
<evidence type="ECO:0000313" key="7">
    <source>
        <dbReference type="Proteomes" id="UP001609219"/>
    </source>
</evidence>
<protein>
    <submittedName>
        <fullName evidence="2">Uncharacterized protein</fullName>
    </submittedName>
</protein>
<name>A0ABW7JMF2_9NOCA</name>
<gene>
    <name evidence="4" type="ORF">ACHIPV_04985</name>
    <name evidence="2" type="ORF">ACHIPZ_08235</name>
    <name evidence="3" type="ORF">ACHIRB_07045</name>
</gene>
<dbReference type="EMBL" id="JBIMSO010000038">
    <property type="protein sequence ID" value="MFH5208195.1"/>
    <property type="molecule type" value="Genomic_DNA"/>
</dbReference>
<accession>A0ABW7JMF2</accession>
<dbReference type="EMBL" id="JBIMSN010000026">
    <property type="protein sequence ID" value="MFH5228334.1"/>
    <property type="molecule type" value="Genomic_DNA"/>
</dbReference>
<comment type="caution">
    <text evidence="2">The sequence shown here is derived from an EMBL/GenBank/DDBJ whole genome shotgun (WGS) entry which is preliminary data.</text>
</comment>
<dbReference type="RefSeq" id="WP_395113638.1">
    <property type="nucleotide sequence ID" value="NZ_JBIMSN010000026.1"/>
</dbReference>
<evidence type="ECO:0000313" key="6">
    <source>
        <dbReference type="Proteomes" id="UP001609176"/>
    </source>
</evidence>
<evidence type="ECO:0000313" key="5">
    <source>
        <dbReference type="Proteomes" id="UP001609175"/>
    </source>
</evidence>
<dbReference type="Proteomes" id="UP001609175">
    <property type="component" value="Unassembled WGS sequence"/>
</dbReference>
<evidence type="ECO:0000313" key="4">
    <source>
        <dbReference type="EMBL" id="MFH5241239.1"/>
    </source>
</evidence>
<evidence type="ECO:0000313" key="2">
    <source>
        <dbReference type="EMBL" id="MFH5208195.1"/>
    </source>
</evidence>